<dbReference type="Proteomes" id="UP000242188">
    <property type="component" value="Unassembled WGS sequence"/>
</dbReference>
<evidence type="ECO:0000256" key="1">
    <source>
        <dbReference type="ARBA" id="ARBA00005640"/>
    </source>
</evidence>
<protein>
    <recommendedName>
        <fullName evidence="4">60S ribosomal protein L13</fullName>
    </recommendedName>
</protein>
<organism evidence="6 7">
    <name type="scientific">Mizuhopecten yessoensis</name>
    <name type="common">Japanese scallop</name>
    <name type="synonym">Patinopecten yessoensis</name>
    <dbReference type="NCBI Taxonomy" id="6573"/>
    <lineage>
        <taxon>Eukaryota</taxon>
        <taxon>Metazoa</taxon>
        <taxon>Spiralia</taxon>
        <taxon>Lophotrochozoa</taxon>
        <taxon>Mollusca</taxon>
        <taxon>Bivalvia</taxon>
        <taxon>Autobranchia</taxon>
        <taxon>Pteriomorphia</taxon>
        <taxon>Pectinida</taxon>
        <taxon>Pectinoidea</taxon>
        <taxon>Pectinidae</taxon>
        <taxon>Mizuhopecten</taxon>
    </lineage>
</organism>
<evidence type="ECO:0000313" key="7">
    <source>
        <dbReference type="Proteomes" id="UP000242188"/>
    </source>
</evidence>
<dbReference type="GO" id="GO:0022625">
    <property type="term" value="C:cytosolic large ribosomal subunit"/>
    <property type="evidence" value="ECO:0007669"/>
    <property type="project" value="TreeGrafter"/>
</dbReference>
<sequence>MTELDWVDRRRPDSSKAMAPKRANVVPNGHFHKDWQRMVTTWFNQPMRKKRRHQTRVKKAHRIAPRPVAGSLRPIVRCPTFKYNTKLRVGKGFTLDELKQAGINKRLALTIGIAVDYRRRNKSVESLQQNVQRLKEYRSKLILFPKKQSKPKKGDATAEEIKMAKQLSSAIIMPVRQVAKTEKARAITPEEKKYSVFTALRQARANKKLKGFREKKARQKAEEEANKPKK</sequence>
<feature type="region of interest" description="Disordered" evidence="5">
    <location>
        <begin position="207"/>
        <end position="230"/>
    </location>
</feature>
<feature type="compositionally biased region" description="Basic and acidic residues" evidence="5">
    <location>
        <begin position="211"/>
        <end position="230"/>
    </location>
</feature>
<dbReference type="OrthoDB" id="10264538at2759"/>
<comment type="caution">
    <text evidence="6">The sequence shown here is derived from an EMBL/GenBank/DDBJ whole genome shotgun (WGS) entry which is preliminary data.</text>
</comment>
<reference evidence="6 7" key="1">
    <citation type="journal article" date="2017" name="Nat. Ecol. Evol.">
        <title>Scallop genome provides insights into evolution of bilaterian karyotype and development.</title>
        <authorList>
            <person name="Wang S."/>
            <person name="Zhang J."/>
            <person name="Jiao W."/>
            <person name="Li J."/>
            <person name="Xun X."/>
            <person name="Sun Y."/>
            <person name="Guo X."/>
            <person name="Huan P."/>
            <person name="Dong B."/>
            <person name="Zhang L."/>
            <person name="Hu X."/>
            <person name="Sun X."/>
            <person name="Wang J."/>
            <person name="Zhao C."/>
            <person name="Wang Y."/>
            <person name="Wang D."/>
            <person name="Huang X."/>
            <person name="Wang R."/>
            <person name="Lv J."/>
            <person name="Li Y."/>
            <person name="Zhang Z."/>
            <person name="Liu B."/>
            <person name="Lu W."/>
            <person name="Hui Y."/>
            <person name="Liang J."/>
            <person name="Zhou Z."/>
            <person name="Hou R."/>
            <person name="Li X."/>
            <person name="Liu Y."/>
            <person name="Li H."/>
            <person name="Ning X."/>
            <person name="Lin Y."/>
            <person name="Zhao L."/>
            <person name="Xing Q."/>
            <person name="Dou J."/>
            <person name="Li Y."/>
            <person name="Mao J."/>
            <person name="Guo H."/>
            <person name="Dou H."/>
            <person name="Li T."/>
            <person name="Mu C."/>
            <person name="Jiang W."/>
            <person name="Fu Q."/>
            <person name="Fu X."/>
            <person name="Miao Y."/>
            <person name="Liu J."/>
            <person name="Yu Q."/>
            <person name="Li R."/>
            <person name="Liao H."/>
            <person name="Li X."/>
            <person name="Kong Y."/>
            <person name="Jiang Z."/>
            <person name="Chourrout D."/>
            <person name="Li R."/>
            <person name="Bao Z."/>
        </authorList>
    </citation>
    <scope>NUCLEOTIDE SEQUENCE [LARGE SCALE GENOMIC DNA]</scope>
    <source>
        <strain evidence="6 7">PY_sf001</strain>
    </source>
</reference>
<dbReference type="InterPro" id="IPR018256">
    <property type="entry name" value="Ribosomal_eL13_CS"/>
</dbReference>
<evidence type="ECO:0000256" key="2">
    <source>
        <dbReference type="ARBA" id="ARBA00022980"/>
    </source>
</evidence>
<dbReference type="Pfam" id="PF01294">
    <property type="entry name" value="Ribosomal_L13e"/>
    <property type="match status" value="1"/>
</dbReference>
<accession>A0A210PFH7</accession>
<proteinExistence type="inferred from homology"/>
<dbReference type="AlphaFoldDB" id="A0A210PFH7"/>
<evidence type="ECO:0000256" key="3">
    <source>
        <dbReference type="ARBA" id="ARBA00023274"/>
    </source>
</evidence>
<dbReference type="InterPro" id="IPR001380">
    <property type="entry name" value="Ribosomal_eL13"/>
</dbReference>
<evidence type="ECO:0000256" key="5">
    <source>
        <dbReference type="SAM" id="MobiDB-lite"/>
    </source>
</evidence>
<evidence type="ECO:0000313" key="6">
    <source>
        <dbReference type="EMBL" id="OWF35211.1"/>
    </source>
</evidence>
<dbReference type="FunFam" id="1.20.5.110:FF:000003">
    <property type="entry name" value="60S ribosomal protein L13"/>
    <property type="match status" value="1"/>
</dbReference>
<dbReference type="HAMAP" id="MF_00499">
    <property type="entry name" value="Ribosomal_eL13"/>
    <property type="match status" value="1"/>
</dbReference>
<dbReference type="PROSITE" id="PS01104">
    <property type="entry name" value="RIBOSOMAL_L13E"/>
    <property type="match status" value="1"/>
</dbReference>
<dbReference type="Gene3D" id="1.20.5.110">
    <property type="match status" value="1"/>
</dbReference>
<evidence type="ECO:0000256" key="4">
    <source>
        <dbReference type="RuleBase" id="RU000572"/>
    </source>
</evidence>
<dbReference type="GO" id="GO:0003723">
    <property type="term" value="F:RNA binding"/>
    <property type="evidence" value="ECO:0007669"/>
    <property type="project" value="TreeGrafter"/>
</dbReference>
<dbReference type="EMBL" id="NEDP02076737">
    <property type="protein sequence ID" value="OWF35211.1"/>
    <property type="molecule type" value="Genomic_DNA"/>
</dbReference>
<comment type="similarity">
    <text evidence="1 4">Belongs to the eukaryotic ribosomal protein eL13 family.</text>
</comment>
<keyword evidence="2 4" id="KW-0689">Ribosomal protein</keyword>
<dbReference type="PANTHER" id="PTHR11722">
    <property type="entry name" value="60S RIBOSOMAL PROTEIN L13"/>
    <property type="match status" value="1"/>
</dbReference>
<dbReference type="GO" id="GO:0006412">
    <property type="term" value="P:translation"/>
    <property type="evidence" value="ECO:0007669"/>
    <property type="project" value="InterPro"/>
</dbReference>
<dbReference type="PANTHER" id="PTHR11722:SF0">
    <property type="entry name" value="LARGE RIBOSOMAL SUBUNIT PROTEIN EL13"/>
    <property type="match status" value="1"/>
</dbReference>
<keyword evidence="3 4" id="KW-0687">Ribonucleoprotein</keyword>
<keyword evidence="7" id="KW-1185">Reference proteome</keyword>
<gene>
    <name evidence="6" type="ORF">KP79_PYT14227</name>
</gene>
<dbReference type="STRING" id="6573.A0A210PFH7"/>
<dbReference type="GO" id="GO:0003735">
    <property type="term" value="F:structural constituent of ribosome"/>
    <property type="evidence" value="ECO:0007669"/>
    <property type="project" value="InterPro"/>
</dbReference>
<name>A0A210PFH7_MIZYE</name>